<name>A0A6J7KE31_9ZZZZ</name>
<dbReference type="AlphaFoldDB" id="A0A6J7KE31"/>
<reference evidence="1" key="1">
    <citation type="submission" date="2020-05" db="EMBL/GenBank/DDBJ databases">
        <authorList>
            <person name="Chiriac C."/>
            <person name="Salcher M."/>
            <person name="Ghai R."/>
            <person name="Kavagutti S V."/>
        </authorList>
    </citation>
    <scope>NUCLEOTIDE SEQUENCE</scope>
</reference>
<gene>
    <name evidence="1" type="ORF">UFOPK3733_02069</name>
</gene>
<dbReference type="EMBL" id="CAFBNC010000152">
    <property type="protein sequence ID" value="CAB4954448.1"/>
    <property type="molecule type" value="Genomic_DNA"/>
</dbReference>
<sequence length="59" mass="6613">MTTDNTYTPGEWRLDLETWKRALIAGIEPAQTAAGLLVAVTLAEQLRPWLEADMRRAAE</sequence>
<accession>A0A6J7KE31</accession>
<evidence type="ECO:0000313" key="1">
    <source>
        <dbReference type="EMBL" id="CAB4954448.1"/>
    </source>
</evidence>
<protein>
    <submittedName>
        <fullName evidence="1">Unannotated protein</fullName>
    </submittedName>
</protein>
<proteinExistence type="predicted"/>
<organism evidence="1">
    <name type="scientific">freshwater metagenome</name>
    <dbReference type="NCBI Taxonomy" id="449393"/>
    <lineage>
        <taxon>unclassified sequences</taxon>
        <taxon>metagenomes</taxon>
        <taxon>ecological metagenomes</taxon>
    </lineage>
</organism>